<evidence type="ECO:0000259" key="2">
    <source>
        <dbReference type="Pfam" id="PF00345"/>
    </source>
</evidence>
<evidence type="ECO:0000256" key="1">
    <source>
        <dbReference type="SAM" id="SignalP"/>
    </source>
</evidence>
<dbReference type="PANTHER" id="PTHR30251">
    <property type="entry name" value="PILUS ASSEMBLY CHAPERONE"/>
    <property type="match status" value="1"/>
</dbReference>
<dbReference type="Gene3D" id="2.60.40.10">
    <property type="entry name" value="Immunoglobulins"/>
    <property type="match status" value="1"/>
</dbReference>
<dbReference type="EMBL" id="RXOE01000011">
    <property type="protein sequence ID" value="RTQ30802.1"/>
    <property type="molecule type" value="Genomic_DNA"/>
</dbReference>
<evidence type="ECO:0000313" key="3">
    <source>
        <dbReference type="EMBL" id="RTQ30802.1"/>
    </source>
</evidence>
<accession>A0A431TEA3</accession>
<evidence type="ECO:0000313" key="4">
    <source>
        <dbReference type="Proteomes" id="UP000267418"/>
    </source>
</evidence>
<dbReference type="InterPro" id="IPR008962">
    <property type="entry name" value="PapD-like_sf"/>
</dbReference>
<dbReference type="Pfam" id="PF00345">
    <property type="entry name" value="PapD_N"/>
    <property type="match status" value="1"/>
</dbReference>
<protein>
    <submittedName>
        <fullName evidence="3">Molecular chaperone</fullName>
    </submittedName>
</protein>
<keyword evidence="1" id="KW-0732">Signal</keyword>
<proteinExistence type="predicted"/>
<comment type="caution">
    <text evidence="3">The sequence shown here is derived from an EMBL/GenBank/DDBJ whole genome shotgun (WGS) entry which is preliminary data.</text>
</comment>
<sequence>MRHLAGSIGMSRAAAIALAAAMAGSFDAGAASIQIAPVRVVLQPGRPVASLTVTNDGASEIPMQAEVMSWSQKDGQDVYAPTREVLVNPAIFRIPPNGRQIVRLGLQVGALADAERSYRIFLRQLPRDKALPAADGGGGEAPGAGPELQTLLQLVLPIFVPPSTPAGTPSATWRLDAPVATSAPPSAPTLAVDNLGREHLQFTQVTVRQADGKELLRQRMSVYVLPRQGARLSVPLPSLPPGTSLQFEAQTDSDVPLPPVFLQVPGAAAVAR</sequence>
<dbReference type="InterPro" id="IPR013783">
    <property type="entry name" value="Ig-like_fold"/>
</dbReference>
<dbReference type="GO" id="GO:0071555">
    <property type="term" value="P:cell wall organization"/>
    <property type="evidence" value="ECO:0007669"/>
    <property type="project" value="InterPro"/>
</dbReference>
<reference evidence="3 4" key="1">
    <citation type="submission" date="2018-12" db="EMBL/GenBank/DDBJ databases">
        <title>The genome of Variovorax gossypii DSM 100435.</title>
        <authorList>
            <person name="Gao J."/>
            <person name="Sun J."/>
        </authorList>
    </citation>
    <scope>NUCLEOTIDE SEQUENCE [LARGE SCALE GENOMIC DNA]</scope>
    <source>
        <strain evidence="3 4">DSM 100435</strain>
    </source>
</reference>
<dbReference type="AlphaFoldDB" id="A0A431TEA3"/>
<name>A0A431TEA3_9BURK</name>
<feature type="domain" description="Pili assembly chaperone N-terminal" evidence="2">
    <location>
        <begin position="32"/>
        <end position="163"/>
    </location>
</feature>
<keyword evidence="4" id="KW-1185">Reference proteome</keyword>
<dbReference type="InterPro" id="IPR050643">
    <property type="entry name" value="Periplasmic_pilus_chap"/>
</dbReference>
<dbReference type="OrthoDB" id="511700at2"/>
<dbReference type="PANTHER" id="PTHR30251:SF4">
    <property type="entry name" value="SLR1668 PROTEIN"/>
    <property type="match status" value="1"/>
</dbReference>
<organism evidence="3 4">
    <name type="scientific">Variovorax gossypii</name>
    <dbReference type="NCBI Taxonomy" id="1679495"/>
    <lineage>
        <taxon>Bacteria</taxon>
        <taxon>Pseudomonadati</taxon>
        <taxon>Pseudomonadota</taxon>
        <taxon>Betaproteobacteria</taxon>
        <taxon>Burkholderiales</taxon>
        <taxon>Comamonadaceae</taxon>
        <taxon>Variovorax</taxon>
    </lineage>
</organism>
<dbReference type="InterPro" id="IPR016147">
    <property type="entry name" value="Pili_assmbl_chaperone_N"/>
</dbReference>
<dbReference type="Proteomes" id="UP000267418">
    <property type="component" value="Unassembled WGS sequence"/>
</dbReference>
<dbReference type="RefSeq" id="WP_126473528.1">
    <property type="nucleotide sequence ID" value="NZ_RXOE01000011.1"/>
</dbReference>
<dbReference type="GO" id="GO:0030288">
    <property type="term" value="C:outer membrane-bounded periplasmic space"/>
    <property type="evidence" value="ECO:0007669"/>
    <property type="project" value="InterPro"/>
</dbReference>
<feature type="signal peptide" evidence="1">
    <location>
        <begin position="1"/>
        <end position="30"/>
    </location>
</feature>
<feature type="chain" id="PRO_5019420187" evidence="1">
    <location>
        <begin position="31"/>
        <end position="272"/>
    </location>
</feature>
<dbReference type="SUPFAM" id="SSF49354">
    <property type="entry name" value="PapD-like"/>
    <property type="match status" value="1"/>
</dbReference>
<gene>
    <name evidence="3" type="ORF">EJP69_27585</name>
</gene>